<dbReference type="RefSeq" id="WP_263332407.1">
    <property type="nucleotide sequence ID" value="NZ_JAOVQO010000001.1"/>
</dbReference>
<dbReference type="EMBL" id="JAOVQO010000001">
    <property type="protein sequence ID" value="MCU9846627.1"/>
    <property type="molecule type" value="Genomic_DNA"/>
</dbReference>
<dbReference type="InterPro" id="IPR021323">
    <property type="entry name" value="DUF2927"/>
</dbReference>
<dbReference type="Proteomes" id="UP001209535">
    <property type="component" value="Unassembled WGS sequence"/>
</dbReference>
<evidence type="ECO:0000313" key="2">
    <source>
        <dbReference type="Proteomes" id="UP001209535"/>
    </source>
</evidence>
<proteinExistence type="predicted"/>
<accession>A0ABT2WY86</accession>
<dbReference type="Pfam" id="PF11150">
    <property type="entry name" value="DUF2927"/>
    <property type="match status" value="1"/>
</dbReference>
<reference evidence="1 2" key="1">
    <citation type="submission" date="2022-10" db="EMBL/GenBank/DDBJ databases">
        <title>Defluviimonas sp. nov., isolated from ocean surface sediments.</title>
        <authorList>
            <person name="He W."/>
            <person name="Wang L."/>
            <person name="Zhang D.-F."/>
        </authorList>
    </citation>
    <scope>NUCLEOTIDE SEQUENCE [LARGE SCALE GENOMIC DNA]</scope>
    <source>
        <strain evidence="1 2">WL0024</strain>
    </source>
</reference>
<comment type="caution">
    <text evidence="1">The sequence shown here is derived from an EMBL/GenBank/DDBJ whole genome shotgun (WGS) entry which is preliminary data.</text>
</comment>
<sequence>MRLLLCALLLAATACTPVPPPPVTARMVLPDLPPMRRFAGPSVTPPRRANADMAEDFMDLSFRLESGRELAVFTRFEGPVRVRMIGAVPPSAPEDLRRLLSRLRNEAGIDIIQSADPDSEVSIEFLPLRTMQRMVPQAACFVAPRVGSSREYRRARRAMIDWYTLTSRERAVIFIPSDTAPQEVRDCLHEELAQALGPLNDLYRLPDSVFNDDNIHTVLTGFDILMLRAYYAPELRNGMTARDVAVRLPALLARLNPRGEAVRPRRPEITPRAYADAIETALGPGTSESRRRSAAVTAMNIARANGWKDARAGFTWLALGRLSLGYDAEVAEFAFRQAAAIYHSQPGLALHAAHADMQLAAFALSQGRANETIALADASIPAVSAAENAALLAHFLMVKAEALDMLGRSGEARQVRLDSLGWARYGFASDTEVWGRLMNIAALSPVQRARHP</sequence>
<gene>
    <name evidence="1" type="ORF">OEZ60_01230</name>
</gene>
<organism evidence="1 2">
    <name type="scientific">Albidovulum salinarum</name>
    <dbReference type="NCBI Taxonomy" id="2984153"/>
    <lineage>
        <taxon>Bacteria</taxon>
        <taxon>Pseudomonadati</taxon>
        <taxon>Pseudomonadota</taxon>
        <taxon>Alphaproteobacteria</taxon>
        <taxon>Rhodobacterales</taxon>
        <taxon>Paracoccaceae</taxon>
        <taxon>Albidovulum</taxon>
    </lineage>
</organism>
<evidence type="ECO:0000313" key="1">
    <source>
        <dbReference type="EMBL" id="MCU9846627.1"/>
    </source>
</evidence>
<dbReference type="PROSITE" id="PS51257">
    <property type="entry name" value="PROKAR_LIPOPROTEIN"/>
    <property type="match status" value="1"/>
</dbReference>
<keyword evidence="2" id="KW-1185">Reference proteome</keyword>
<name>A0ABT2WY86_9RHOB</name>
<protein>
    <submittedName>
        <fullName evidence="1">DUF2927 domain-containing protein</fullName>
    </submittedName>
</protein>